<comment type="caution">
    <text evidence="1">The sequence shown here is derived from an EMBL/GenBank/DDBJ whole genome shotgun (WGS) entry which is preliminary data.</text>
</comment>
<reference evidence="1 2" key="1">
    <citation type="journal article" date="2023" name="Science">
        <title>Complex scaffold remodeling in plant triterpene biosynthesis.</title>
        <authorList>
            <person name="De La Pena R."/>
            <person name="Hodgson H."/>
            <person name="Liu J.C."/>
            <person name="Stephenson M.J."/>
            <person name="Martin A.C."/>
            <person name="Owen C."/>
            <person name="Harkess A."/>
            <person name="Leebens-Mack J."/>
            <person name="Jimenez L.E."/>
            <person name="Osbourn A."/>
            <person name="Sattely E.S."/>
        </authorList>
    </citation>
    <scope>NUCLEOTIDE SEQUENCE [LARGE SCALE GENOMIC DNA]</scope>
    <source>
        <strain evidence="2">cv. JPN11</strain>
        <tissue evidence="1">Leaf</tissue>
    </source>
</reference>
<sequence length="860" mass="96465">MASDGSKRNQGSLVPPRKLNVQKFAEARASELESLHSIVSDRLSNNFRSRRNKRRRTTAYDNQVAKKKSKKRRKLGVGDRINALDIRNDGKKVPRRIRRSIELKKNPESGFSVSGDGTKRLRTHVWHAKRFTMKKLWGFHLPLGLQGRGRGSRALLKWVKQGVVVHDASYFIPLQLEGPENSLLSVLQMVLVPSPSSESEDSSHSLLSGVIYGCAMLHHVGAPLSQPIAPVTYMWNPSDKQDEEDDSNCNNAVRTNGSLGIECHSHFRQLWLWIHASAFVEGYDALKLACQKQMNETNTLINCLSLEGQLAKVEIIGSKAVQLLQKTLQSVNGISKYWQLKNCSTLEDDSQNKMFNILENEEQISSCAILSLTVKDPRLLPDKRTADVPVTASMLTLNDELEDEATKHIDLPGISDKSEELSALSWSKFANSSMVNNKSLWDTSSGISPPMKENALCMEGHHMCMDFLCLDHLKSGKWETVNEVQCSRSCPILLLKNNNNKGSPIGWSIILPISWARVFWISFVSKGARAIGLREKHSIACDIGLPYFPSDFPDCNAYSSFMATEADTANQKAELCPAGIRPSRVAIPPAWDIVRVSLDKETTGVRDTKISSQNNVVDDNHLPDTQCGRSDMALLAFQGDSFERIVARTSSALACFIKEIHGDHLLLFPHIEDHKTSFIELMKNQSERGDSQNGIMQINYDHKLFFLRVLLYAYKEGVFEEGAVVCAPRVTDVLLWTSSSGSNEIGLQMPQSSVSSYFKELSSGRQELQISEDPAGRESCRWPIGFVTTGFVRGSKKPVAEAFCEPVLLARLREEQWNEMPVKRRRKEIFVLVRNLRSSAYRLALATIVLEQQEEDVNFM</sequence>
<accession>A0ACC1YVJ5</accession>
<keyword evidence="2" id="KW-1185">Reference proteome</keyword>
<gene>
    <name evidence="1" type="ORF">OWV82_000863</name>
</gene>
<organism evidence="1 2">
    <name type="scientific">Melia azedarach</name>
    <name type="common">Chinaberry tree</name>
    <dbReference type="NCBI Taxonomy" id="155640"/>
    <lineage>
        <taxon>Eukaryota</taxon>
        <taxon>Viridiplantae</taxon>
        <taxon>Streptophyta</taxon>
        <taxon>Embryophyta</taxon>
        <taxon>Tracheophyta</taxon>
        <taxon>Spermatophyta</taxon>
        <taxon>Magnoliopsida</taxon>
        <taxon>eudicotyledons</taxon>
        <taxon>Gunneridae</taxon>
        <taxon>Pentapetalae</taxon>
        <taxon>rosids</taxon>
        <taxon>malvids</taxon>
        <taxon>Sapindales</taxon>
        <taxon>Meliaceae</taxon>
        <taxon>Melia</taxon>
    </lineage>
</organism>
<name>A0ACC1YVJ5_MELAZ</name>
<dbReference type="EMBL" id="CM051394">
    <property type="protein sequence ID" value="KAJ4727825.1"/>
    <property type="molecule type" value="Genomic_DNA"/>
</dbReference>
<dbReference type="Proteomes" id="UP001164539">
    <property type="component" value="Chromosome 1"/>
</dbReference>
<evidence type="ECO:0000313" key="1">
    <source>
        <dbReference type="EMBL" id="KAJ4727825.1"/>
    </source>
</evidence>
<protein>
    <submittedName>
        <fullName evidence="1">Ribonucleases P/MRP protein subunit POP1</fullName>
    </submittedName>
</protein>
<evidence type="ECO:0000313" key="2">
    <source>
        <dbReference type="Proteomes" id="UP001164539"/>
    </source>
</evidence>
<proteinExistence type="predicted"/>